<dbReference type="EMBL" id="JABEZX010000007">
    <property type="protein sequence ID" value="MBA0561002.1"/>
    <property type="molecule type" value="Genomic_DNA"/>
</dbReference>
<organism evidence="1 2">
    <name type="scientific">Gossypium lobatum</name>
    <dbReference type="NCBI Taxonomy" id="34289"/>
    <lineage>
        <taxon>Eukaryota</taxon>
        <taxon>Viridiplantae</taxon>
        <taxon>Streptophyta</taxon>
        <taxon>Embryophyta</taxon>
        <taxon>Tracheophyta</taxon>
        <taxon>Spermatophyta</taxon>
        <taxon>Magnoliopsida</taxon>
        <taxon>eudicotyledons</taxon>
        <taxon>Gunneridae</taxon>
        <taxon>Pentapetalae</taxon>
        <taxon>rosids</taxon>
        <taxon>malvids</taxon>
        <taxon>Malvales</taxon>
        <taxon>Malvaceae</taxon>
        <taxon>Malvoideae</taxon>
        <taxon>Gossypium</taxon>
    </lineage>
</organism>
<protein>
    <submittedName>
        <fullName evidence="1">Uncharacterized protein</fullName>
    </submittedName>
</protein>
<comment type="caution">
    <text evidence="1">The sequence shown here is derived from an EMBL/GenBank/DDBJ whole genome shotgun (WGS) entry which is preliminary data.</text>
</comment>
<reference evidence="1 2" key="1">
    <citation type="journal article" date="2019" name="Genome Biol. Evol.">
        <title>Insights into the evolution of the New World diploid cottons (Gossypium, subgenus Houzingenia) based on genome sequencing.</title>
        <authorList>
            <person name="Grover C.E."/>
            <person name="Arick M.A. 2nd"/>
            <person name="Thrash A."/>
            <person name="Conover J.L."/>
            <person name="Sanders W.S."/>
            <person name="Peterson D.G."/>
            <person name="Frelichowski J.E."/>
            <person name="Scheffler J.A."/>
            <person name="Scheffler B.E."/>
            <person name="Wendel J.F."/>
        </authorList>
    </citation>
    <scope>NUCLEOTIDE SEQUENCE [LARGE SCALE GENOMIC DNA]</scope>
    <source>
        <strain evidence="1">157</strain>
        <tissue evidence="1">Leaf</tissue>
    </source>
</reference>
<evidence type="ECO:0000313" key="2">
    <source>
        <dbReference type="Proteomes" id="UP000593572"/>
    </source>
</evidence>
<sequence>MSEMERDLINRRRGSSYFCGCYMMSPSCFPVHEEMDYSRIHHCSSGGDNRTRRRWRNLLRRLVKDGKTSLYGSKPPLSFHYDAVSYSQNFDEGCHRDESAHRRRVFQKCSYNLHYGFLDLFGDCDESLRSGQVISGLGLWDTALQAGWYGSLEDKCYLGNKLQNKYELDF</sequence>
<accession>A0A7J8M8Y8</accession>
<gene>
    <name evidence="1" type="ORF">Golob_017863</name>
</gene>
<name>A0A7J8M8Y8_9ROSI</name>
<keyword evidence="2" id="KW-1185">Reference proteome</keyword>
<evidence type="ECO:0000313" key="1">
    <source>
        <dbReference type="EMBL" id="MBA0561002.1"/>
    </source>
</evidence>
<feature type="non-terminal residue" evidence="1">
    <location>
        <position position="170"/>
    </location>
</feature>
<dbReference type="Proteomes" id="UP000593572">
    <property type="component" value="Unassembled WGS sequence"/>
</dbReference>
<proteinExistence type="predicted"/>
<dbReference type="AlphaFoldDB" id="A0A7J8M8Y8"/>